<name>A0A1F8BHL5_9BACT</name>
<feature type="transmembrane region" description="Helical" evidence="1">
    <location>
        <begin position="15"/>
        <end position="36"/>
    </location>
</feature>
<evidence type="ECO:0000313" key="2">
    <source>
        <dbReference type="EMBL" id="OGM63159.1"/>
    </source>
</evidence>
<protein>
    <recommendedName>
        <fullName evidence="4">DUF1616 domain-containing protein</fullName>
    </recommendedName>
</protein>
<sequence>MGFRDLKTSINRPNLAGISKTIVILFVILVGALLSIKATKEILIPNLKRQREPLTELYFSNHLNIPKQIEKGKPYSFEFTTRNLEYKDTNYVYEILVSENEGMSLIEKGEFILTHGETKSVPEEFLIPESFGRAKITVSLVNKDQEISFWIEEDI</sequence>
<evidence type="ECO:0000313" key="3">
    <source>
        <dbReference type="Proteomes" id="UP000177082"/>
    </source>
</evidence>
<organism evidence="2 3">
    <name type="scientific">Candidatus Woesebacteria bacterium RIFCSPLOWO2_01_FULL_39_21</name>
    <dbReference type="NCBI Taxonomy" id="1802519"/>
    <lineage>
        <taxon>Bacteria</taxon>
        <taxon>Candidatus Woeseibacteriota</taxon>
    </lineage>
</organism>
<dbReference type="Proteomes" id="UP000177082">
    <property type="component" value="Unassembled WGS sequence"/>
</dbReference>
<reference evidence="2 3" key="1">
    <citation type="journal article" date="2016" name="Nat. Commun.">
        <title>Thousands of microbial genomes shed light on interconnected biogeochemical processes in an aquifer system.</title>
        <authorList>
            <person name="Anantharaman K."/>
            <person name="Brown C.T."/>
            <person name="Hug L.A."/>
            <person name="Sharon I."/>
            <person name="Castelle C.J."/>
            <person name="Probst A.J."/>
            <person name="Thomas B.C."/>
            <person name="Singh A."/>
            <person name="Wilkins M.J."/>
            <person name="Karaoz U."/>
            <person name="Brodie E.L."/>
            <person name="Williams K.H."/>
            <person name="Hubbard S.S."/>
            <person name="Banfield J.F."/>
        </authorList>
    </citation>
    <scope>NUCLEOTIDE SEQUENCE [LARGE SCALE GENOMIC DNA]</scope>
</reference>
<gene>
    <name evidence="2" type="ORF">A2961_01305</name>
</gene>
<dbReference type="AlphaFoldDB" id="A0A1F8BHL5"/>
<keyword evidence="1" id="KW-0472">Membrane</keyword>
<evidence type="ECO:0000256" key="1">
    <source>
        <dbReference type="SAM" id="Phobius"/>
    </source>
</evidence>
<keyword evidence="1" id="KW-1133">Transmembrane helix</keyword>
<dbReference type="EMBL" id="MGHF01000020">
    <property type="protein sequence ID" value="OGM63159.1"/>
    <property type="molecule type" value="Genomic_DNA"/>
</dbReference>
<dbReference type="STRING" id="1802519.A2961_01305"/>
<evidence type="ECO:0008006" key="4">
    <source>
        <dbReference type="Google" id="ProtNLM"/>
    </source>
</evidence>
<accession>A0A1F8BHL5</accession>
<comment type="caution">
    <text evidence="2">The sequence shown here is derived from an EMBL/GenBank/DDBJ whole genome shotgun (WGS) entry which is preliminary data.</text>
</comment>
<keyword evidence="1" id="KW-0812">Transmembrane</keyword>
<proteinExistence type="predicted"/>